<dbReference type="SUPFAM" id="SSF51735">
    <property type="entry name" value="NAD(P)-binding Rossmann-fold domains"/>
    <property type="match status" value="1"/>
</dbReference>
<dbReference type="Pfam" id="PF01370">
    <property type="entry name" value="Epimerase"/>
    <property type="match status" value="1"/>
</dbReference>
<dbReference type="InterPro" id="IPR036291">
    <property type="entry name" value="NAD(P)-bd_dom_sf"/>
</dbReference>
<evidence type="ECO:0000313" key="4">
    <source>
        <dbReference type="EMBL" id="KDQ17957.1"/>
    </source>
</evidence>
<dbReference type="GO" id="GO:0016616">
    <property type="term" value="F:oxidoreductase activity, acting on the CH-OH group of donors, NAD or NADP as acceptor"/>
    <property type="evidence" value="ECO:0007669"/>
    <property type="project" value="TreeGrafter"/>
</dbReference>
<dbReference type="InterPro" id="IPR050425">
    <property type="entry name" value="NAD(P)_dehydrat-like"/>
</dbReference>
<dbReference type="Proteomes" id="UP000027195">
    <property type="component" value="Unassembled WGS sequence"/>
</dbReference>
<comment type="similarity">
    <text evidence="2">Belongs to the NAD(P)-dependent epimerase/dehydratase family. Dihydroflavonol-4-reductase subfamily.</text>
</comment>
<evidence type="ECO:0000256" key="1">
    <source>
        <dbReference type="ARBA" id="ARBA00023002"/>
    </source>
</evidence>
<feature type="domain" description="NAD-dependent epimerase/dehydratase" evidence="3">
    <location>
        <begin position="10"/>
        <end position="258"/>
    </location>
</feature>
<keyword evidence="5" id="KW-1185">Reference proteome</keyword>
<organism evidence="4 5">
    <name type="scientific">Botryobasidium botryosum (strain FD-172 SS1)</name>
    <dbReference type="NCBI Taxonomy" id="930990"/>
    <lineage>
        <taxon>Eukaryota</taxon>
        <taxon>Fungi</taxon>
        <taxon>Dikarya</taxon>
        <taxon>Basidiomycota</taxon>
        <taxon>Agaricomycotina</taxon>
        <taxon>Agaricomycetes</taxon>
        <taxon>Cantharellales</taxon>
        <taxon>Botryobasidiaceae</taxon>
        <taxon>Botryobasidium</taxon>
    </lineage>
</organism>
<dbReference type="STRING" id="930990.A0A067N1E1"/>
<dbReference type="Gene3D" id="3.40.50.720">
    <property type="entry name" value="NAD(P)-binding Rossmann-like Domain"/>
    <property type="match status" value="1"/>
</dbReference>
<accession>A0A067N1E1</accession>
<dbReference type="FunFam" id="3.40.50.720:FF:000085">
    <property type="entry name" value="Dihydroflavonol reductase"/>
    <property type="match status" value="1"/>
</dbReference>
<dbReference type="InParanoid" id="A0A067N1E1"/>
<sequence>MPAVQAPATVLVTGASGFIAVWVVKTLLDKGFNVRGTVRSSSKGDYLTKLFDSYGEKFTYVIVGDVSHEGAFDEAVKGVDAVIHTASPVSGNAHDPDELIRPAVDGTLNALKSVKKHGGSVRRVVITSSVVALMEPKNQFPAVYTETDWNNFVIEDVKTKGATADDKSKYCASKTLAERAAWDFVKDNTAGINFDIATILPSYVPAPAQLNYSTKFFFDAMQGEGLPQSKASAPFGDYVDVRDVAEMHVRALTEEAAGGERFICSGGVLSWQDVYDTLNSVEPPVPNVPRGHPGRTQPHPAICNADKARRFFGFEFTSLQKMAADTLRSLREREVVWGEGSE</sequence>
<name>A0A067N1E1_BOTB1</name>
<dbReference type="InterPro" id="IPR001509">
    <property type="entry name" value="Epimerase_deHydtase"/>
</dbReference>
<evidence type="ECO:0000259" key="3">
    <source>
        <dbReference type="Pfam" id="PF01370"/>
    </source>
</evidence>
<evidence type="ECO:0000313" key="5">
    <source>
        <dbReference type="Proteomes" id="UP000027195"/>
    </source>
</evidence>
<dbReference type="FunCoup" id="A0A067N1E1">
    <property type="interactions" value="59"/>
</dbReference>
<keyword evidence="1" id="KW-0560">Oxidoreductase</keyword>
<dbReference type="HOGENOM" id="CLU_007383_9_2_1"/>
<dbReference type="AlphaFoldDB" id="A0A067N1E1"/>
<proteinExistence type="inferred from homology"/>
<evidence type="ECO:0000256" key="2">
    <source>
        <dbReference type="ARBA" id="ARBA00023445"/>
    </source>
</evidence>
<dbReference type="PANTHER" id="PTHR10366:SF564">
    <property type="entry name" value="STEROL-4-ALPHA-CARBOXYLATE 3-DEHYDROGENASE, DECARBOXYLATING"/>
    <property type="match status" value="1"/>
</dbReference>
<gene>
    <name evidence="4" type="ORF">BOTBODRAFT_29275</name>
</gene>
<protein>
    <recommendedName>
        <fullName evidence="3">NAD-dependent epimerase/dehydratase domain-containing protein</fullName>
    </recommendedName>
</protein>
<dbReference type="EMBL" id="KL198022">
    <property type="protein sequence ID" value="KDQ17957.1"/>
    <property type="molecule type" value="Genomic_DNA"/>
</dbReference>
<reference evidence="5" key="1">
    <citation type="journal article" date="2014" name="Proc. Natl. Acad. Sci. U.S.A.">
        <title>Extensive sampling of basidiomycete genomes demonstrates inadequacy of the white-rot/brown-rot paradigm for wood decay fungi.</title>
        <authorList>
            <person name="Riley R."/>
            <person name="Salamov A.A."/>
            <person name="Brown D.W."/>
            <person name="Nagy L.G."/>
            <person name="Floudas D."/>
            <person name="Held B.W."/>
            <person name="Levasseur A."/>
            <person name="Lombard V."/>
            <person name="Morin E."/>
            <person name="Otillar R."/>
            <person name="Lindquist E.A."/>
            <person name="Sun H."/>
            <person name="LaButti K.M."/>
            <person name="Schmutz J."/>
            <person name="Jabbour D."/>
            <person name="Luo H."/>
            <person name="Baker S.E."/>
            <person name="Pisabarro A.G."/>
            <person name="Walton J.D."/>
            <person name="Blanchette R.A."/>
            <person name="Henrissat B."/>
            <person name="Martin F."/>
            <person name="Cullen D."/>
            <person name="Hibbett D.S."/>
            <person name="Grigoriev I.V."/>
        </authorList>
    </citation>
    <scope>NUCLEOTIDE SEQUENCE [LARGE SCALE GENOMIC DNA]</scope>
    <source>
        <strain evidence="5">FD-172 SS1</strain>
    </source>
</reference>
<dbReference type="OrthoDB" id="2735536at2759"/>
<dbReference type="CDD" id="cd05227">
    <property type="entry name" value="AR_SDR_e"/>
    <property type="match status" value="1"/>
</dbReference>
<dbReference type="PANTHER" id="PTHR10366">
    <property type="entry name" value="NAD DEPENDENT EPIMERASE/DEHYDRATASE"/>
    <property type="match status" value="1"/>
</dbReference>